<dbReference type="AlphaFoldDB" id="A0A7D9HNE7"/>
<comment type="caution">
    <text evidence="1">The sequence shown here is derived from an EMBL/GenBank/DDBJ whole genome shotgun (WGS) entry which is preliminary data.</text>
</comment>
<name>A0A7D9HNE7_PARCT</name>
<accession>A0A7D9HNE7</accession>
<feature type="non-terminal residue" evidence="1">
    <location>
        <position position="1"/>
    </location>
</feature>
<keyword evidence="2" id="KW-1185">Reference proteome</keyword>
<gene>
    <name evidence="1" type="ORF">PACLA_8A079760</name>
</gene>
<feature type="non-terminal residue" evidence="1">
    <location>
        <position position="162"/>
    </location>
</feature>
<dbReference type="EMBL" id="CACRXK020001457">
    <property type="protein sequence ID" value="CAB3989279.1"/>
    <property type="molecule type" value="Genomic_DNA"/>
</dbReference>
<dbReference type="Proteomes" id="UP001152795">
    <property type="component" value="Unassembled WGS sequence"/>
</dbReference>
<dbReference type="PANTHER" id="PTHR21301">
    <property type="entry name" value="REVERSE TRANSCRIPTASE"/>
    <property type="match status" value="1"/>
</dbReference>
<reference evidence="1" key="1">
    <citation type="submission" date="2020-04" db="EMBL/GenBank/DDBJ databases">
        <authorList>
            <person name="Alioto T."/>
            <person name="Alioto T."/>
            <person name="Gomez Garrido J."/>
        </authorList>
    </citation>
    <scope>NUCLEOTIDE SEQUENCE</scope>
    <source>
        <strain evidence="1">A484AB</strain>
    </source>
</reference>
<dbReference type="PANTHER" id="PTHR21301:SF10">
    <property type="entry name" value="REVERSE TRANSCRIPTASE DOMAIN-CONTAINING PROTEIN"/>
    <property type="match status" value="1"/>
</dbReference>
<dbReference type="OrthoDB" id="5982932at2759"/>
<protein>
    <submittedName>
        <fullName evidence="1">Uncharacterized protein</fullName>
    </submittedName>
</protein>
<evidence type="ECO:0000313" key="1">
    <source>
        <dbReference type="EMBL" id="CAB3989279.1"/>
    </source>
</evidence>
<organism evidence="1 2">
    <name type="scientific">Paramuricea clavata</name>
    <name type="common">Red gorgonian</name>
    <name type="synonym">Violescent sea-whip</name>
    <dbReference type="NCBI Taxonomy" id="317549"/>
    <lineage>
        <taxon>Eukaryota</taxon>
        <taxon>Metazoa</taxon>
        <taxon>Cnidaria</taxon>
        <taxon>Anthozoa</taxon>
        <taxon>Octocorallia</taxon>
        <taxon>Malacalcyonacea</taxon>
        <taxon>Plexauridae</taxon>
        <taxon>Paramuricea</taxon>
    </lineage>
</organism>
<evidence type="ECO:0000313" key="2">
    <source>
        <dbReference type="Proteomes" id="UP001152795"/>
    </source>
</evidence>
<sequence>NQTWRKKEPESLFDVTMGSFDGAETCELVGLFLLSKLPPEYRNDIGLYRDDGLAAFDKPPRAIENIKKQICRTFNEHNLKITIEANKKCVNYLDVTFDLRSSSFKPYMKPGNTLQYVHRQSNHPPAVLKAIPDAINNRLSNISSNEQAFNSACPPYQDALHK</sequence>
<proteinExistence type="predicted"/>